<dbReference type="CDD" id="cd02440">
    <property type="entry name" value="AdoMet_MTases"/>
    <property type="match status" value="1"/>
</dbReference>
<reference evidence="7" key="2">
    <citation type="submission" date="2020-09" db="EMBL/GenBank/DDBJ databases">
        <authorList>
            <person name="Sun Q."/>
            <person name="Zhou Y."/>
        </authorList>
    </citation>
    <scope>NUCLEOTIDE SEQUENCE</scope>
    <source>
        <strain evidence="7">CGMCC 4.7201</strain>
    </source>
</reference>
<keyword evidence="3" id="KW-0808">Transferase</keyword>
<dbReference type="GO" id="GO:0032259">
    <property type="term" value="P:methylation"/>
    <property type="evidence" value="ECO:0007669"/>
    <property type="project" value="UniProtKB-KW"/>
</dbReference>
<dbReference type="InterPro" id="IPR022446">
    <property type="entry name" value="MeTrfrase_put"/>
</dbReference>
<feature type="domain" description="Methyltransferase small" evidence="6">
    <location>
        <begin position="105"/>
        <end position="197"/>
    </location>
</feature>
<organism evidence="7 8">
    <name type="scientific">Wenjunlia tyrosinilytica</name>
    <dbReference type="NCBI Taxonomy" id="1544741"/>
    <lineage>
        <taxon>Bacteria</taxon>
        <taxon>Bacillati</taxon>
        <taxon>Actinomycetota</taxon>
        <taxon>Actinomycetes</taxon>
        <taxon>Kitasatosporales</taxon>
        <taxon>Streptomycetaceae</taxon>
        <taxon>Wenjunlia</taxon>
    </lineage>
</organism>
<dbReference type="InterPro" id="IPR050320">
    <property type="entry name" value="N5-glutamine_MTase"/>
</dbReference>
<sequence length="273" mass="28528">MTVSPPLLSPSALVTRLRAAGCVFAEDEARLLMSTARTPADLAAMVDRRVDGLPLEHVLGWAEFCGLRVAVDPGVFVPRRRTEFLVHQAAAHLGATTRAPAPDRTHPVVVDLCCGSGAVGAALLDALGHLELYAADIDPAAVACARRNVAADGARVFEGDLYEPLPTALRGRVDILVANAPYVPSEAIGLLPVEARVHEPRAALDGGADGLDVQRRVAAEAPLWLAPGGHLLVETSECQAPRTVETFLGNGLIPTVATSDDLNATVVIGTNPT</sequence>
<evidence type="ECO:0000256" key="4">
    <source>
        <dbReference type="ARBA" id="ARBA00022691"/>
    </source>
</evidence>
<comment type="caution">
    <text evidence="7">The sequence shown here is derived from an EMBL/GenBank/DDBJ whole genome shotgun (WGS) entry which is preliminary data.</text>
</comment>
<name>A0A918DQR7_9ACTN</name>
<dbReference type="SUPFAM" id="SSF53335">
    <property type="entry name" value="S-adenosyl-L-methionine-dependent methyltransferases"/>
    <property type="match status" value="1"/>
</dbReference>
<evidence type="ECO:0000256" key="5">
    <source>
        <dbReference type="ARBA" id="ARBA00048391"/>
    </source>
</evidence>
<evidence type="ECO:0000313" key="7">
    <source>
        <dbReference type="EMBL" id="GGO79826.1"/>
    </source>
</evidence>
<reference evidence="7" key="1">
    <citation type="journal article" date="2014" name="Int. J. Syst. Evol. Microbiol.">
        <title>Complete genome sequence of Corynebacterium casei LMG S-19264T (=DSM 44701T), isolated from a smear-ripened cheese.</title>
        <authorList>
            <consortium name="US DOE Joint Genome Institute (JGI-PGF)"/>
            <person name="Walter F."/>
            <person name="Albersmeier A."/>
            <person name="Kalinowski J."/>
            <person name="Ruckert C."/>
        </authorList>
    </citation>
    <scope>NUCLEOTIDE SEQUENCE</scope>
    <source>
        <strain evidence="7">CGMCC 4.7201</strain>
    </source>
</reference>
<gene>
    <name evidence="7" type="ORF">GCM10012280_00250</name>
</gene>
<evidence type="ECO:0000256" key="1">
    <source>
        <dbReference type="ARBA" id="ARBA00012771"/>
    </source>
</evidence>
<comment type="catalytic activity">
    <reaction evidence="5">
        <text>L-glutaminyl-[peptide chain release factor] + S-adenosyl-L-methionine = N(5)-methyl-L-glutaminyl-[peptide chain release factor] + S-adenosyl-L-homocysteine + H(+)</text>
        <dbReference type="Rhea" id="RHEA:42896"/>
        <dbReference type="Rhea" id="RHEA-COMP:10271"/>
        <dbReference type="Rhea" id="RHEA-COMP:10272"/>
        <dbReference type="ChEBI" id="CHEBI:15378"/>
        <dbReference type="ChEBI" id="CHEBI:30011"/>
        <dbReference type="ChEBI" id="CHEBI:57856"/>
        <dbReference type="ChEBI" id="CHEBI:59789"/>
        <dbReference type="ChEBI" id="CHEBI:61891"/>
        <dbReference type="EC" id="2.1.1.297"/>
    </reaction>
</comment>
<accession>A0A918DQR7</accession>
<dbReference type="InterPro" id="IPR029063">
    <property type="entry name" value="SAM-dependent_MTases_sf"/>
</dbReference>
<keyword evidence="8" id="KW-1185">Reference proteome</keyword>
<evidence type="ECO:0000313" key="8">
    <source>
        <dbReference type="Proteomes" id="UP000641932"/>
    </source>
</evidence>
<dbReference type="PANTHER" id="PTHR18895:SF74">
    <property type="entry name" value="MTRF1L RELEASE FACTOR GLUTAMINE METHYLTRANSFERASE"/>
    <property type="match status" value="1"/>
</dbReference>
<dbReference type="RefSeq" id="WP_189129352.1">
    <property type="nucleotide sequence ID" value="NZ_BMMS01000001.1"/>
</dbReference>
<evidence type="ECO:0000259" key="6">
    <source>
        <dbReference type="Pfam" id="PF05175"/>
    </source>
</evidence>
<evidence type="ECO:0000256" key="3">
    <source>
        <dbReference type="ARBA" id="ARBA00022679"/>
    </source>
</evidence>
<evidence type="ECO:0000256" key="2">
    <source>
        <dbReference type="ARBA" id="ARBA00022603"/>
    </source>
</evidence>
<keyword evidence="2 7" id="KW-0489">Methyltransferase</keyword>
<dbReference type="NCBIfam" id="TIGR00536">
    <property type="entry name" value="hemK_fam"/>
    <property type="match status" value="1"/>
</dbReference>
<proteinExistence type="predicted"/>
<dbReference type="EMBL" id="BMMS01000001">
    <property type="protein sequence ID" value="GGO79826.1"/>
    <property type="molecule type" value="Genomic_DNA"/>
</dbReference>
<dbReference type="AlphaFoldDB" id="A0A918DQR7"/>
<dbReference type="Proteomes" id="UP000641932">
    <property type="component" value="Unassembled WGS sequence"/>
</dbReference>
<dbReference type="InterPro" id="IPR004556">
    <property type="entry name" value="HemK-like"/>
</dbReference>
<dbReference type="NCBIfam" id="TIGR03704">
    <property type="entry name" value="PrmC_rel_meth"/>
    <property type="match status" value="1"/>
</dbReference>
<dbReference type="InterPro" id="IPR007848">
    <property type="entry name" value="Small_mtfrase_dom"/>
</dbReference>
<protein>
    <recommendedName>
        <fullName evidence="1">peptide chain release factor N(5)-glutamine methyltransferase</fullName>
        <ecNumber evidence="1">2.1.1.297</ecNumber>
    </recommendedName>
</protein>
<dbReference type="Gene3D" id="3.40.50.150">
    <property type="entry name" value="Vaccinia Virus protein VP39"/>
    <property type="match status" value="1"/>
</dbReference>
<keyword evidence="4" id="KW-0949">S-adenosyl-L-methionine</keyword>
<dbReference type="EC" id="2.1.1.297" evidence="1"/>
<dbReference type="GO" id="GO:0102559">
    <property type="term" value="F:peptide chain release factor N(5)-glutamine methyltransferase activity"/>
    <property type="evidence" value="ECO:0007669"/>
    <property type="project" value="UniProtKB-EC"/>
</dbReference>
<dbReference type="Pfam" id="PF05175">
    <property type="entry name" value="MTS"/>
    <property type="match status" value="1"/>
</dbReference>
<dbReference type="PANTHER" id="PTHR18895">
    <property type="entry name" value="HEMK METHYLTRANSFERASE"/>
    <property type="match status" value="1"/>
</dbReference>